<evidence type="ECO:0000313" key="1">
    <source>
        <dbReference type="EMBL" id="MBA9065287.1"/>
    </source>
</evidence>
<gene>
    <name evidence="1" type="ORF">GGQ91_004704</name>
</gene>
<protein>
    <submittedName>
        <fullName evidence="1">Uncharacterized protein</fullName>
    </submittedName>
</protein>
<comment type="caution">
    <text evidence="1">The sequence shown here is derived from an EMBL/GenBank/DDBJ whole genome shotgun (WGS) entry which is preliminary data.</text>
</comment>
<sequence length="57" mass="5792">MPTSVPANAVFKAVDLEGRDIECACAGGASTVPPGFVALTESVMMVALAVRMLAMPP</sequence>
<evidence type="ECO:0000313" key="2">
    <source>
        <dbReference type="Proteomes" id="UP000565455"/>
    </source>
</evidence>
<proteinExistence type="predicted"/>
<organism evidence="1 2">
    <name type="scientific">Methylobacterium fujisawaense</name>
    <dbReference type="NCBI Taxonomy" id="107400"/>
    <lineage>
        <taxon>Bacteria</taxon>
        <taxon>Pseudomonadati</taxon>
        <taxon>Pseudomonadota</taxon>
        <taxon>Alphaproteobacteria</taxon>
        <taxon>Hyphomicrobiales</taxon>
        <taxon>Methylobacteriaceae</taxon>
        <taxon>Methylobacterium</taxon>
    </lineage>
</organism>
<keyword evidence="2" id="KW-1185">Reference proteome</keyword>
<dbReference type="RefSeq" id="WP_306307448.1">
    <property type="nucleotide sequence ID" value="NZ_JACJIM010000008.1"/>
</dbReference>
<accession>A0ABR6DGS1</accession>
<dbReference type="EMBL" id="JACJIM010000008">
    <property type="protein sequence ID" value="MBA9065287.1"/>
    <property type="molecule type" value="Genomic_DNA"/>
</dbReference>
<dbReference type="GeneID" id="96607372"/>
<dbReference type="Proteomes" id="UP000565455">
    <property type="component" value="Unassembled WGS sequence"/>
</dbReference>
<name>A0ABR6DGS1_9HYPH</name>
<reference evidence="1 2" key="1">
    <citation type="submission" date="2020-08" db="EMBL/GenBank/DDBJ databases">
        <title>Genomic Encyclopedia of Type Strains, Phase IV (KMG-IV): sequencing the most valuable type-strain genomes for metagenomic binning, comparative biology and taxonomic classification.</title>
        <authorList>
            <person name="Goeker M."/>
        </authorList>
    </citation>
    <scope>NUCLEOTIDE SEQUENCE [LARGE SCALE GENOMIC DNA]</scope>
    <source>
        <strain evidence="1 2">DSM 5686</strain>
    </source>
</reference>